<dbReference type="AlphaFoldDB" id="A0A8H6MJS4"/>
<feature type="compositionally biased region" description="Polar residues" evidence="1">
    <location>
        <begin position="31"/>
        <end position="49"/>
    </location>
</feature>
<evidence type="ECO:0000313" key="3">
    <source>
        <dbReference type="Proteomes" id="UP000652219"/>
    </source>
</evidence>
<comment type="caution">
    <text evidence="2">The sequence shown here is derived from an EMBL/GenBank/DDBJ whole genome shotgun (WGS) entry which is preliminary data.</text>
</comment>
<feature type="region of interest" description="Disordered" evidence="1">
    <location>
        <begin position="18"/>
        <end position="69"/>
    </location>
</feature>
<name>A0A8H6MJS4_9PEZI</name>
<dbReference type="Proteomes" id="UP000652219">
    <property type="component" value="Unassembled WGS sequence"/>
</dbReference>
<evidence type="ECO:0000313" key="2">
    <source>
        <dbReference type="EMBL" id="KAF6790708.1"/>
    </source>
</evidence>
<dbReference type="EMBL" id="WIGN01000494">
    <property type="protein sequence ID" value="KAF6790708.1"/>
    <property type="molecule type" value="Genomic_DNA"/>
</dbReference>
<protein>
    <submittedName>
        <fullName evidence="2">Uncharacterized protein</fullName>
    </submittedName>
</protein>
<sequence>MPLRVKLFKAVRSEALNPFAGRRSDRAPSSHGVQTSNAAASERTCQTAEDSAIRSQAGGGASWFPQRRRGETSLQAETGLTVPIPRYDGPGILVFGPLKDAERHLREVS</sequence>
<evidence type="ECO:0000256" key="1">
    <source>
        <dbReference type="SAM" id="MobiDB-lite"/>
    </source>
</evidence>
<proteinExistence type="predicted"/>
<reference evidence="2 3" key="1">
    <citation type="journal article" date="2020" name="Phytopathology">
        <title>Genome Sequence Resources of Colletotrichum truncatum, C. plurivorum, C. musicola, and C. sojae: Four Species Pathogenic to Soybean (Glycine max).</title>
        <authorList>
            <person name="Rogerio F."/>
            <person name="Boufleur T.R."/>
            <person name="Ciampi-Guillardi M."/>
            <person name="Sukno S.A."/>
            <person name="Thon M.R."/>
            <person name="Massola Junior N.S."/>
            <person name="Baroncelli R."/>
        </authorList>
    </citation>
    <scope>NUCLEOTIDE SEQUENCE [LARGE SCALE GENOMIC DNA]</scope>
    <source>
        <strain evidence="2 3">LFN0009</strain>
    </source>
</reference>
<gene>
    <name evidence="2" type="ORF">CSOJ01_14493</name>
</gene>
<keyword evidence="3" id="KW-1185">Reference proteome</keyword>
<accession>A0A8H6MJS4</accession>
<organism evidence="2 3">
    <name type="scientific">Colletotrichum sojae</name>
    <dbReference type="NCBI Taxonomy" id="2175907"/>
    <lineage>
        <taxon>Eukaryota</taxon>
        <taxon>Fungi</taxon>
        <taxon>Dikarya</taxon>
        <taxon>Ascomycota</taxon>
        <taxon>Pezizomycotina</taxon>
        <taxon>Sordariomycetes</taxon>
        <taxon>Hypocreomycetidae</taxon>
        <taxon>Glomerellales</taxon>
        <taxon>Glomerellaceae</taxon>
        <taxon>Colletotrichum</taxon>
        <taxon>Colletotrichum orchidearum species complex</taxon>
    </lineage>
</organism>